<dbReference type="InterPro" id="IPR011006">
    <property type="entry name" value="CheY-like_superfamily"/>
</dbReference>
<evidence type="ECO:0000313" key="4">
    <source>
        <dbReference type="EMBL" id="QCZ93197.1"/>
    </source>
</evidence>
<evidence type="ECO:0000256" key="1">
    <source>
        <dbReference type="ARBA" id="ARBA00022553"/>
    </source>
</evidence>
<dbReference type="OrthoDB" id="6332778at2"/>
<dbReference type="Gene3D" id="3.40.50.2300">
    <property type="match status" value="1"/>
</dbReference>
<name>A0A5B7YBT6_9ALTE</name>
<feature type="modified residue" description="4-aspartylphosphate" evidence="2">
    <location>
        <position position="84"/>
    </location>
</feature>
<dbReference type="InterPro" id="IPR001789">
    <property type="entry name" value="Sig_transdc_resp-reg_receiver"/>
</dbReference>
<gene>
    <name evidence="4" type="ORF">FBQ74_06725</name>
</gene>
<organism evidence="4 5">
    <name type="scientific">Salinimonas iocasae</name>
    <dbReference type="NCBI Taxonomy" id="2572577"/>
    <lineage>
        <taxon>Bacteria</taxon>
        <taxon>Pseudomonadati</taxon>
        <taxon>Pseudomonadota</taxon>
        <taxon>Gammaproteobacteria</taxon>
        <taxon>Alteromonadales</taxon>
        <taxon>Alteromonadaceae</taxon>
        <taxon>Alteromonas/Salinimonas group</taxon>
        <taxon>Salinimonas</taxon>
    </lineage>
</organism>
<dbReference type="KEGG" id="salk:FBQ74_06725"/>
<dbReference type="SUPFAM" id="SSF52172">
    <property type="entry name" value="CheY-like"/>
    <property type="match status" value="1"/>
</dbReference>
<dbReference type="SMART" id="SM00448">
    <property type="entry name" value="REC"/>
    <property type="match status" value="1"/>
</dbReference>
<dbReference type="Pfam" id="PF00072">
    <property type="entry name" value="Response_reg"/>
    <property type="match status" value="1"/>
</dbReference>
<reference evidence="4 5" key="1">
    <citation type="submission" date="2019-04" db="EMBL/GenBank/DDBJ databases">
        <title>Salinimonas iocasae sp. nov., a halophilic bacterium isolated from the outer tube casing of tubeworms in Okinawa Trough.</title>
        <authorList>
            <person name="Zhang H."/>
            <person name="Wang H."/>
            <person name="Li C."/>
        </authorList>
    </citation>
    <scope>NUCLEOTIDE SEQUENCE [LARGE SCALE GENOMIC DNA]</scope>
    <source>
        <strain evidence="4 5">KX18D6</strain>
    </source>
</reference>
<dbReference type="Proteomes" id="UP000304912">
    <property type="component" value="Chromosome"/>
</dbReference>
<dbReference type="PANTHER" id="PTHR44591:SF3">
    <property type="entry name" value="RESPONSE REGULATORY DOMAIN-CONTAINING PROTEIN"/>
    <property type="match status" value="1"/>
</dbReference>
<dbReference type="EMBL" id="CP039852">
    <property type="protein sequence ID" value="QCZ93197.1"/>
    <property type="molecule type" value="Genomic_DNA"/>
</dbReference>
<dbReference type="CDD" id="cd00156">
    <property type="entry name" value="REC"/>
    <property type="match status" value="1"/>
</dbReference>
<evidence type="ECO:0000313" key="5">
    <source>
        <dbReference type="Proteomes" id="UP000304912"/>
    </source>
</evidence>
<protein>
    <submittedName>
        <fullName evidence="4">Response regulator transcription factor</fullName>
    </submittedName>
</protein>
<keyword evidence="5" id="KW-1185">Reference proteome</keyword>
<sequence>MPVRNLSALDALRQPSKGCNMWLAGGAMIQKSVLNVLLAEDDPVTASTITSVLTGLGWTVDFAASGKAAVRLQQQGNYDVILLDDTLPDMSGEQVYRAIKMADNRVPPVLFLRNSEAQNGKIVLEDGDQMLPDVSDIKDMISRCHALAATAPAMAISA</sequence>
<dbReference type="GO" id="GO:0000160">
    <property type="term" value="P:phosphorelay signal transduction system"/>
    <property type="evidence" value="ECO:0007669"/>
    <property type="project" value="InterPro"/>
</dbReference>
<dbReference type="AlphaFoldDB" id="A0A5B7YBT6"/>
<feature type="domain" description="Response regulatory" evidence="3">
    <location>
        <begin position="35"/>
        <end position="158"/>
    </location>
</feature>
<evidence type="ECO:0000256" key="2">
    <source>
        <dbReference type="PROSITE-ProRule" id="PRU00169"/>
    </source>
</evidence>
<dbReference type="InterPro" id="IPR050595">
    <property type="entry name" value="Bact_response_regulator"/>
</dbReference>
<accession>A0A5B7YBT6</accession>
<evidence type="ECO:0000259" key="3">
    <source>
        <dbReference type="PROSITE" id="PS50110"/>
    </source>
</evidence>
<proteinExistence type="predicted"/>
<dbReference type="PROSITE" id="PS50110">
    <property type="entry name" value="RESPONSE_REGULATORY"/>
    <property type="match status" value="1"/>
</dbReference>
<keyword evidence="1 2" id="KW-0597">Phosphoprotein</keyword>
<dbReference type="PANTHER" id="PTHR44591">
    <property type="entry name" value="STRESS RESPONSE REGULATOR PROTEIN 1"/>
    <property type="match status" value="1"/>
</dbReference>